<evidence type="ECO:0000256" key="1">
    <source>
        <dbReference type="SAM" id="MobiDB-lite"/>
    </source>
</evidence>
<feature type="region of interest" description="Disordered" evidence="1">
    <location>
        <begin position="23"/>
        <end position="60"/>
    </location>
</feature>
<sequence length="76" mass="8379">MMLMKLFLVLLYAPDPRLGSTCMTSGPRPGLEGTHTRTEMRKKCDVTPSGRPCEDSIHPTLHGRRKLAGNFAPGKL</sequence>
<feature type="signal peptide" evidence="2">
    <location>
        <begin position="1"/>
        <end position="19"/>
    </location>
</feature>
<reference evidence="3" key="1">
    <citation type="submission" date="2018-01" db="EMBL/GenBank/DDBJ databases">
        <title>An insight into the sialome of Amazonian anophelines.</title>
        <authorList>
            <person name="Ribeiro J.M."/>
            <person name="Scarpassa V."/>
            <person name="Calvo E."/>
        </authorList>
    </citation>
    <scope>NUCLEOTIDE SEQUENCE</scope>
    <source>
        <tissue evidence="3">Salivary glands</tissue>
    </source>
</reference>
<keyword evidence="2" id="KW-0732">Signal</keyword>
<evidence type="ECO:0000256" key="2">
    <source>
        <dbReference type="SAM" id="SignalP"/>
    </source>
</evidence>
<dbReference type="AlphaFoldDB" id="A0A2M4B6V8"/>
<accession>A0A2M4B6V8</accession>
<feature type="chain" id="PRO_5014759833" evidence="2">
    <location>
        <begin position="20"/>
        <end position="76"/>
    </location>
</feature>
<proteinExistence type="predicted"/>
<evidence type="ECO:0000313" key="3">
    <source>
        <dbReference type="EMBL" id="MBW48757.1"/>
    </source>
</evidence>
<dbReference type="EMBL" id="GGFK01015436">
    <property type="protein sequence ID" value="MBW48757.1"/>
    <property type="molecule type" value="Transcribed_RNA"/>
</dbReference>
<protein>
    <submittedName>
        <fullName evidence="3">Putative secreted protein</fullName>
    </submittedName>
</protein>
<name>A0A2M4B6V8_9DIPT</name>
<organism evidence="3">
    <name type="scientific">Anopheles triannulatus</name>
    <dbReference type="NCBI Taxonomy" id="58253"/>
    <lineage>
        <taxon>Eukaryota</taxon>
        <taxon>Metazoa</taxon>
        <taxon>Ecdysozoa</taxon>
        <taxon>Arthropoda</taxon>
        <taxon>Hexapoda</taxon>
        <taxon>Insecta</taxon>
        <taxon>Pterygota</taxon>
        <taxon>Neoptera</taxon>
        <taxon>Endopterygota</taxon>
        <taxon>Diptera</taxon>
        <taxon>Nematocera</taxon>
        <taxon>Culicoidea</taxon>
        <taxon>Culicidae</taxon>
        <taxon>Anophelinae</taxon>
        <taxon>Anopheles</taxon>
    </lineage>
</organism>
<feature type="compositionally biased region" description="Basic and acidic residues" evidence="1">
    <location>
        <begin position="34"/>
        <end position="45"/>
    </location>
</feature>